<dbReference type="PANTHER" id="PTHR37542">
    <property type="entry name" value="HELO DOMAIN-CONTAINING PROTEIN-RELATED"/>
    <property type="match status" value="1"/>
</dbReference>
<accession>A0A9P8L0N2</accession>
<dbReference type="GO" id="GO:0004672">
    <property type="term" value="F:protein kinase activity"/>
    <property type="evidence" value="ECO:0007669"/>
    <property type="project" value="InterPro"/>
</dbReference>
<evidence type="ECO:0000259" key="1">
    <source>
        <dbReference type="PROSITE" id="PS50011"/>
    </source>
</evidence>
<dbReference type="InterPro" id="IPR011009">
    <property type="entry name" value="Kinase-like_dom_sf"/>
</dbReference>
<dbReference type="Proteomes" id="UP000698800">
    <property type="component" value="Unassembled WGS sequence"/>
</dbReference>
<organism evidence="2 3">
    <name type="scientific">Glutinoglossum americanum</name>
    <dbReference type="NCBI Taxonomy" id="1670608"/>
    <lineage>
        <taxon>Eukaryota</taxon>
        <taxon>Fungi</taxon>
        <taxon>Dikarya</taxon>
        <taxon>Ascomycota</taxon>
        <taxon>Pezizomycotina</taxon>
        <taxon>Geoglossomycetes</taxon>
        <taxon>Geoglossales</taxon>
        <taxon>Geoglossaceae</taxon>
        <taxon>Glutinoglossum</taxon>
    </lineage>
</organism>
<protein>
    <recommendedName>
        <fullName evidence="1">Protein kinase domain-containing protein</fullName>
    </recommendedName>
</protein>
<evidence type="ECO:0000313" key="2">
    <source>
        <dbReference type="EMBL" id="KAH0536977.1"/>
    </source>
</evidence>
<dbReference type="AlphaFoldDB" id="A0A9P8L0N2"/>
<dbReference type="InterPro" id="IPR000719">
    <property type="entry name" value="Prot_kinase_dom"/>
</dbReference>
<reference evidence="2" key="1">
    <citation type="submission" date="2021-03" db="EMBL/GenBank/DDBJ databases">
        <title>Comparative genomics and phylogenomic investigation of the class Geoglossomycetes provide insights into ecological specialization and systematics.</title>
        <authorList>
            <person name="Melie T."/>
            <person name="Pirro S."/>
            <person name="Miller A.N."/>
            <person name="Quandt A."/>
        </authorList>
    </citation>
    <scope>NUCLEOTIDE SEQUENCE</scope>
    <source>
        <strain evidence="2">GBOQ0MN5Z8</strain>
    </source>
</reference>
<name>A0A9P8L0N2_9PEZI</name>
<dbReference type="SUPFAM" id="SSF56112">
    <property type="entry name" value="Protein kinase-like (PK-like)"/>
    <property type="match status" value="1"/>
</dbReference>
<keyword evidence="3" id="KW-1185">Reference proteome</keyword>
<evidence type="ECO:0000313" key="3">
    <source>
        <dbReference type="Proteomes" id="UP000698800"/>
    </source>
</evidence>
<dbReference type="PROSITE" id="PS50011">
    <property type="entry name" value="PROTEIN_KINASE_DOM"/>
    <property type="match status" value="1"/>
</dbReference>
<dbReference type="GO" id="GO:0005524">
    <property type="term" value="F:ATP binding"/>
    <property type="evidence" value="ECO:0007669"/>
    <property type="project" value="InterPro"/>
</dbReference>
<dbReference type="OrthoDB" id="1911848at2759"/>
<proteinExistence type="predicted"/>
<sequence length="331" mass="37624">MEAIRPILLQELFETTPNPMSVISTVPSALPPKRLAKYQNELVFVEMKSYDAALAAQPSGSEIYKRVSEIALMLGSPQPGDLRVLRCRGWYEDIRSHHFCFVFHLPPESTVNVEPGWEERMTPKSLWAYILSDYLPSLTARIRLACLLAKSVYNIHATGWLHKGVRSENILFFPANPNAPRSLDSPRLAGFDFARRDGPNEHSEKPINTDTNLYRHPDALRDPTTRFTKIHEYYSLGIVLVEIAQWRPMRHIMRNHQNLQGVECKENDIKDVQGILLDINSEENYLGDVEFRMGTIYRGVVELCLRGNFGSGDLLAAFSEGVVAQLDRCVI</sequence>
<feature type="domain" description="Protein kinase" evidence="1">
    <location>
        <begin position="1"/>
        <end position="331"/>
    </location>
</feature>
<comment type="caution">
    <text evidence="2">The sequence shown here is derived from an EMBL/GenBank/DDBJ whole genome shotgun (WGS) entry which is preliminary data.</text>
</comment>
<dbReference type="EMBL" id="JAGHQL010000170">
    <property type="protein sequence ID" value="KAH0536977.1"/>
    <property type="molecule type" value="Genomic_DNA"/>
</dbReference>
<dbReference type="PANTHER" id="PTHR37542:SF3">
    <property type="entry name" value="PRION-INHIBITION AND PROPAGATION HELO DOMAIN-CONTAINING PROTEIN"/>
    <property type="match status" value="1"/>
</dbReference>
<gene>
    <name evidence="2" type="ORF">FGG08_006205</name>
</gene>
<dbReference type="Gene3D" id="1.10.510.10">
    <property type="entry name" value="Transferase(Phosphotransferase) domain 1"/>
    <property type="match status" value="1"/>
</dbReference>